<accession>A0A5A9W576</accession>
<dbReference type="EMBL" id="SMRS01000003">
    <property type="protein sequence ID" value="KAA0875315.1"/>
    <property type="molecule type" value="Genomic_DNA"/>
</dbReference>
<evidence type="ECO:0000313" key="1">
    <source>
        <dbReference type="EMBL" id="KAA0875315.1"/>
    </source>
</evidence>
<keyword evidence="2" id="KW-1185">Reference proteome</keyword>
<dbReference type="Proteomes" id="UP000325302">
    <property type="component" value="Unassembled WGS sequence"/>
</dbReference>
<sequence length="131" mass="14801">MHYVHKNGSVIWVELDELAQSQLNQNSESLVSLSHTEFQDISVRTLSEAKTQDNPKTLVPIARDGTFFSPGFCSKNGIYTVGDKGDEKKFRNFAEALDFLSKMPTARWRRPNQNGNWGIVSAVEWVDLSSH</sequence>
<protein>
    <submittedName>
        <fullName evidence="1">Uncharacterized protein</fullName>
    </submittedName>
</protein>
<organism evidence="1 2">
    <name type="scientific">Nitrincola tapanii</name>
    <dbReference type="NCBI Taxonomy" id="1708751"/>
    <lineage>
        <taxon>Bacteria</taxon>
        <taxon>Pseudomonadati</taxon>
        <taxon>Pseudomonadota</taxon>
        <taxon>Gammaproteobacteria</taxon>
        <taxon>Oceanospirillales</taxon>
        <taxon>Oceanospirillaceae</taxon>
        <taxon>Nitrincola</taxon>
    </lineage>
</organism>
<comment type="caution">
    <text evidence="1">The sequence shown here is derived from an EMBL/GenBank/DDBJ whole genome shotgun (WGS) entry which is preliminary data.</text>
</comment>
<dbReference type="OrthoDB" id="9800901at2"/>
<reference evidence="1 2" key="1">
    <citation type="submission" date="2019-03" db="EMBL/GenBank/DDBJ databases">
        <title>Nitrincola sp. nov. isolated from an Indian soda lake.</title>
        <authorList>
            <person name="Joshi A."/>
            <person name="Thite S.V."/>
            <person name="Joseph N."/>
            <person name="Dhotre D."/>
            <person name="Moorthy M."/>
            <person name="Shouche Y.S."/>
        </authorList>
    </citation>
    <scope>NUCLEOTIDE SEQUENCE [LARGE SCALE GENOMIC DNA]</scope>
    <source>
        <strain evidence="1 2">MEB193</strain>
    </source>
</reference>
<dbReference type="AlphaFoldDB" id="A0A5A9W576"/>
<name>A0A5A9W576_9GAMM</name>
<proteinExistence type="predicted"/>
<gene>
    <name evidence="1" type="ORF">E1H14_04780</name>
</gene>
<dbReference type="RefSeq" id="WP_149390323.1">
    <property type="nucleotide sequence ID" value="NZ_SMRS01000003.1"/>
</dbReference>
<evidence type="ECO:0000313" key="2">
    <source>
        <dbReference type="Proteomes" id="UP000325302"/>
    </source>
</evidence>